<keyword evidence="1" id="KW-1133">Transmembrane helix</keyword>
<keyword evidence="1" id="KW-0812">Transmembrane</keyword>
<keyword evidence="1" id="KW-0472">Membrane</keyword>
<protein>
    <submittedName>
        <fullName evidence="2">Uncharacterized protein</fullName>
    </submittedName>
</protein>
<evidence type="ECO:0000256" key="1">
    <source>
        <dbReference type="SAM" id="Phobius"/>
    </source>
</evidence>
<accession>A0A411YFV6</accession>
<keyword evidence="3" id="KW-1185">Reference proteome</keyword>
<sequence>MERGDVIVDGLLKLIVALAVVGLLLFETGAVVVNTMQAETTARSVAQAGAAAVDGGTSDESLRELLRDTADENGAVVTRFRRHTDEVEATVRRPPDTVVLHRIDALLSLASPERAATADIGD</sequence>
<evidence type="ECO:0000313" key="2">
    <source>
        <dbReference type="EMBL" id="QBI20017.1"/>
    </source>
</evidence>
<name>A0A411YFV6_9ACTN</name>
<dbReference type="RefSeq" id="WP_131155014.1">
    <property type="nucleotide sequence ID" value="NZ_CP036402.1"/>
</dbReference>
<dbReference type="KEGG" id="erz:ER308_10905"/>
<reference evidence="2 3" key="1">
    <citation type="submission" date="2019-01" db="EMBL/GenBank/DDBJ databases">
        <title>Egibacter rhizosphaerae EGI 80759T.</title>
        <authorList>
            <person name="Chen D.-D."/>
            <person name="Tian Y."/>
            <person name="Jiao J.-Y."/>
            <person name="Zhang X.-T."/>
            <person name="Zhang Y.-G."/>
            <person name="Zhang Y."/>
            <person name="Xiao M."/>
            <person name="Shu W.-S."/>
            <person name="Li W.-J."/>
        </authorList>
    </citation>
    <scope>NUCLEOTIDE SEQUENCE [LARGE SCALE GENOMIC DNA]</scope>
    <source>
        <strain evidence="2 3">EGI 80759</strain>
    </source>
</reference>
<dbReference type="Proteomes" id="UP000291469">
    <property type="component" value="Chromosome"/>
</dbReference>
<organism evidence="2 3">
    <name type="scientific">Egibacter rhizosphaerae</name>
    <dbReference type="NCBI Taxonomy" id="1670831"/>
    <lineage>
        <taxon>Bacteria</taxon>
        <taxon>Bacillati</taxon>
        <taxon>Actinomycetota</taxon>
        <taxon>Nitriliruptoria</taxon>
        <taxon>Egibacterales</taxon>
        <taxon>Egibacteraceae</taxon>
        <taxon>Egibacter</taxon>
    </lineage>
</organism>
<proteinExistence type="predicted"/>
<gene>
    <name evidence="2" type="ORF">ER308_10905</name>
</gene>
<dbReference type="AlphaFoldDB" id="A0A411YFV6"/>
<evidence type="ECO:0000313" key="3">
    <source>
        <dbReference type="Proteomes" id="UP000291469"/>
    </source>
</evidence>
<feature type="transmembrane region" description="Helical" evidence="1">
    <location>
        <begin position="12"/>
        <end position="33"/>
    </location>
</feature>
<dbReference type="EMBL" id="CP036402">
    <property type="protein sequence ID" value="QBI20017.1"/>
    <property type="molecule type" value="Genomic_DNA"/>
</dbReference>